<dbReference type="InterPro" id="IPR029063">
    <property type="entry name" value="SAM-dependent_MTases_sf"/>
</dbReference>
<gene>
    <name evidence="1" type="ORF">TeGR_g12676</name>
</gene>
<dbReference type="SUPFAM" id="SSF140860">
    <property type="entry name" value="Pseudo ankyrin repeat-like"/>
    <property type="match status" value="1"/>
</dbReference>
<evidence type="ECO:0000313" key="2">
    <source>
        <dbReference type="Proteomes" id="UP001165060"/>
    </source>
</evidence>
<sequence length="331" mass="35256">MERTGASKLGRPPIKAPSAAEYAHHYCSEKDDRHPAFAAFIVETLLNSQPPTNPASRVVDVAGGKGNLSLALSALNMRTALVDPCAVTGRGGDFAFTPPTTKDGLCAAASNDDADDGDVLVISSTLSSALVSHAPTFSSCAALVGLHPDEATEQIVSTALALQKPFAVVPCCVLHSLFPDRVLRDKRGNKSGVRKVGAFVQYLLQMDPRMRTAKLDMSSSRNTVVFMTASDYGRSKAARGLVMGDRECNKAARLGDLDKLKALREAGKNWSCETTQSAAYANQLGILTWLRDNGCPWDESCIATAMEGGREAVLAYAVRMKCPGYLTVDAN</sequence>
<proteinExistence type="predicted"/>
<protein>
    <recommendedName>
        <fullName evidence="3">Methyltransferase domain-containing protein</fullName>
    </recommendedName>
</protein>
<evidence type="ECO:0000313" key="1">
    <source>
        <dbReference type="EMBL" id="GMI19866.1"/>
    </source>
</evidence>
<comment type="caution">
    <text evidence="1">The sequence shown here is derived from an EMBL/GenBank/DDBJ whole genome shotgun (WGS) entry which is preliminary data.</text>
</comment>
<keyword evidence="2" id="KW-1185">Reference proteome</keyword>
<reference evidence="1 2" key="1">
    <citation type="journal article" date="2023" name="Commun. Biol.">
        <title>Genome analysis of Parmales, the sister group of diatoms, reveals the evolutionary specialization of diatoms from phago-mixotrophs to photoautotrophs.</title>
        <authorList>
            <person name="Ban H."/>
            <person name="Sato S."/>
            <person name="Yoshikawa S."/>
            <person name="Yamada K."/>
            <person name="Nakamura Y."/>
            <person name="Ichinomiya M."/>
            <person name="Sato N."/>
            <person name="Blanc-Mathieu R."/>
            <person name="Endo H."/>
            <person name="Kuwata A."/>
            <person name="Ogata H."/>
        </authorList>
    </citation>
    <scope>NUCLEOTIDE SEQUENCE [LARGE SCALE GENOMIC DNA]</scope>
</reference>
<dbReference type="Proteomes" id="UP001165060">
    <property type="component" value="Unassembled WGS sequence"/>
</dbReference>
<dbReference type="PANTHER" id="PTHR36971">
    <property type="entry name" value="UNNAMED PRODUCT"/>
    <property type="match status" value="1"/>
</dbReference>
<name>A0ABQ6M5Q1_9STRA</name>
<dbReference type="PANTHER" id="PTHR36971:SF1">
    <property type="entry name" value="METHYLTRANSFERASE DOMAIN-CONTAINING PROTEIN"/>
    <property type="match status" value="1"/>
</dbReference>
<organism evidence="1 2">
    <name type="scientific">Tetraparma gracilis</name>
    <dbReference type="NCBI Taxonomy" id="2962635"/>
    <lineage>
        <taxon>Eukaryota</taxon>
        <taxon>Sar</taxon>
        <taxon>Stramenopiles</taxon>
        <taxon>Ochrophyta</taxon>
        <taxon>Bolidophyceae</taxon>
        <taxon>Parmales</taxon>
        <taxon>Triparmaceae</taxon>
        <taxon>Tetraparma</taxon>
    </lineage>
</organism>
<accession>A0ABQ6M5Q1</accession>
<evidence type="ECO:0008006" key="3">
    <source>
        <dbReference type="Google" id="ProtNLM"/>
    </source>
</evidence>
<dbReference type="EMBL" id="BRYB01001179">
    <property type="protein sequence ID" value="GMI19866.1"/>
    <property type="molecule type" value="Genomic_DNA"/>
</dbReference>
<dbReference type="SUPFAM" id="SSF53335">
    <property type="entry name" value="S-adenosyl-L-methionine-dependent methyltransferases"/>
    <property type="match status" value="1"/>
</dbReference>